<evidence type="ECO:0000313" key="9">
    <source>
        <dbReference type="EMBL" id="OAY41907.1"/>
    </source>
</evidence>
<dbReference type="GO" id="GO:0005886">
    <property type="term" value="C:plasma membrane"/>
    <property type="evidence" value="ECO:0007669"/>
    <property type="project" value="UniProtKB-SubCell"/>
</dbReference>
<dbReference type="STRING" id="3983.A0A2C9VAP3"/>
<gene>
    <name evidence="9" type="ORF">MANES_09G138800v8</name>
</gene>
<dbReference type="Proteomes" id="UP000091857">
    <property type="component" value="Chromosome 9"/>
</dbReference>
<keyword evidence="7" id="KW-1133">Transmembrane helix</keyword>
<dbReference type="InterPro" id="IPR008978">
    <property type="entry name" value="HSP20-like_chaperone"/>
</dbReference>
<dbReference type="PANTHER" id="PTHR43670">
    <property type="entry name" value="HEAT SHOCK PROTEIN 26"/>
    <property type="match status" value="1"/>
</dbReference>
<comment type="subcellular location">
    <subcellularLocation>
        <location evidence="1">Cell membrane</location>
        <topology evidence="1">Single-pass membrane protein</topology>
    </subcellularLocation>
</comment>
<protein>
    <recommendedName>
        <fullName evidence="8">SHSP domain-containing protein</fullName>
    </recommendedName>
</protein>
<dbReference type="InterPro" id="IPR002068">
    <property type="entry name" value="A-crystallin/Hsp20_dom"/>
</dbReference>
<keyword evidence="7" id="KW-0812">Transmembrane</keyword>
<accession>A0A2C9VAP3</accession>
<dbReference type="Gene3D" id="2.60.40.790">
    <property type="match status" value="1"/>
</dbReference>
<comment type="caution">
    <text evidence="9">The sequence shown here is derived from an EMBL/GenBank/DDBJ whole genome shotgun (WGS) entry which is preliminary data.</text>
</comment>
<dbReference type="GO" id="GO:0034605">
    <property type="term" value="P:cellular response to heat"/>
    <property type="evidence" value="ECO:0000318"/>
    <property type="project" value="GO_Central"/>
</dbReference>
<evidence type="ECO:0000256" key="7">
    <source>
        <dbReference type="SAM" id="Phobius"/>
    </source>
</evidence>
<dbReference type="EMBL" id="CM004395">
    <property type="protein sequence ID" value="OAY41907.1"/>
    <property type="molecule type" value="Genomic_DNA"/>
</dbReference>
<dbReference type="SUPFAM" id="SSF49764">
    <property type="entry name" value="HSP20-like chaperones"/>
    <property type="match status" value="1"/>
</dbReference>
<keyword evidence="7" id="KW-0472">Membrane</keyword>
<organism evidence="9 10">
    <name type="scientific">Manihot esculenta</name>
    <name type="common">Cassava</name>
    <name type="synonym">Jatropha manihot</name>
    <dbReference type="NCBI Taxonomy" id="3983"/>
    <lineage>
        <taxon>Eukaryota</taxon>
        <taxon>Viridiplantae</taxon>
        <taxon>Streptophyta</taxon>
        <taxon>Embryophyta</taxon>
        <taxon>Tracheophyta</taxon>
        <taxon>Spermatophyta</taxon>
        <taxon>Magnoliopsida</taxon>
        <taxon>eudicotyledons</taxon>
        <taxon>Gunneridae</taxon>
        <taxon>Pentapetalae</taxon>
        <taxon>rosids</taxon>
        <taxon>fabids</taxon>
        <taxon>Malpighiales</taxon>
        <taxon>Euphorbiaceae</taxon>
        <taxon>Crotonoideae</taxon>
        <taxon>Manihoteae</taxon>
        <taxon>Manihot</taxon>
    </lineage>
</organism>
<evidence type="ECO:0000256" key="2">
    <source>
        <dbReference type="ARBA" id="ARBA00022475"/>
    </source>
</evidence>
<sequence>MAGATVFEDFEPYCKWQKDQERDVLEVHLNGFKKDQLKIQLSNLGVMTITGERPLEGSKRSRFRKELRLSKDYVTDEIRAKMSGGILSIIMPKKTELTPPSFRDNKPTLPPQNQENERTTPPRTATQNTKTSMFSSYRFQLPDNIILNLGTRNVATAFALLIVVGAFVMYKYRQLSPPVES</sequence>
<evidence type="ECO:0000256" key="6">
    <source>
        <dbReference type="SAM" id="MobiDB-lite"/>
    </source>
</evidence>
<evidence type="ECO:0000259" key="8">
    <source>
        <dbReference type="PROSITE" id="PS01031"/>
    </source>
</evidence>
<feature type="domain" description="SHSP" evidence="8">
    <location>
        <begin position="4"/>
        <end position="112"/>
    </location>
</feature>
<evidence type="ECO:0000313" key="10">
    <source>
        <dbReference type="Proteomes" id="UP000091857"/>
    </source>
</evidence>
<keyword evidence="2" id="KW-1003">Cell membrane</keyword>
<feature type="compositionally biased region" description="Polar residues" evidence="6">
    <location>
        <begin position="121"/>
        <end position="130"/>
    </location>
</feature>
<comment type="similarity">
    <text evidence="4 5">Belongs to the small heat shock protein (HSP20) family.</text>
</comment>
<dbReference type="PANTHER" id="PTHR43670:SF118">
    <property type="entry name" value="HSP20_ALPHA CRYSTALLIN FAMILY PROTEIN"/>
    <property type="match status" value="1"/>
</dbReference>
<keyword evidence="10" id="KW-1185">Reference proteome</keyword>
<evidence type="ECO:0000256" key="4">
    <source>
        <dbReference type="PROSITE-ProRule" id="PRU00285"/>
    </source>
</evidence>
<dbReference type="AlphaFoldDB" id="A0A2C9VAP3"/>
<feature type="region of interest" description="Disordered" evidence="6">
    <location>
        <begin position="96"/>
        <end position="130"/>
    </location>
</feature>
<proteinExistence type="inferred from homology"/>
<feature type="transmembrane region" description="Helical" evidence="7">
    <location>
        <begin position="154"/>
        <end position="172"/>
    </location>
</feature>
<dbReference type="GO" id="GO:0006952">
    <property type="term" value="P:defense response"/>
    <property type="evidence" value="ECO:0007669"/>
    <property type="project" value="UniProtKB-KW"/>
</dbReference>
<evidence type="ECO:0000256" key="3">
    <source>
        <dbReference type="ARBA" id="ARBA00022821"/>
    </source>
</evidence>
<dbReference type="Pfam" id="PF00011">
    <property type="entry name" value="HSP20"/>
    <property type="match status" value="1"/>
</dbReference>
<dbReference type="CDD" id="cd06464">
    <property type="entry name" value="ACD_sHsps-like"/>
    <property type="match status" value="1"/>
</dbReference>
<dbReference type="Gramene" id="Manes.09G138800.1.v8.1">
    <property type="protein sequence ID" value="Manes.09G138800.1.v8.1.CDS"/>
    <property type="gene ID" value="Manes.09G138800.v8.1"/>
</dbReference>
<dbReference type="PROSITE" id="PS01031">
    <property type="entry name" value="SHSP"/>
    <property type="match status" value="1"/>
</dbReference>
<name>A0A2C9VAP3_MANES</name>
<keyword evidence="3" id="KW-0611">Plant defense</keyword>
<reference evidence="10" key="1">
    <citation type="journal article" date="2016" name="Nat. Biotechnol.">
        <title>Sequencing wild and cultivated cassava and related species reveals extensive interspecific hybridization and genetic diversity.</title>
        <authorList>
            <person name="Bredeson J.V."/>
            <person name="Lyons J.B."/>
            <person name="Prochnik S.E."/>
            <person name="Wu G.A."/>
            <person name="Ha C.M."/>
            <person name="Edsinger-Gonzales E."/>
            <person name="Grimwood J."/>
            <person name="Schmutz J."/>
            <person name="Rabbi I.Y."/>
            <person name="Egesi C."/>
            <person name="Nauluvula P."/>
            <person name="Lebot V."/>
            <person name="Ndunguru J."/>
            <person name="Mkamilo G."/>
            <person name="Bart R.S."/>
            <person name="Setter T.L."/>
            <person name="Gleadow R.M."/>
            <person name="Kulakow P."/>
            <person name="Ferguson M.E."/>
            <person name="Rounsley S."/>
            <person name="Rokhsar D.S."/>
        </authorList>
    </citation>
    <scope>NUCLEOTIDE SEQUENCE [LARGE SCALE GENOMIC DNA]</scope>
    <source>
        <strain evidence="10">cv. AM560-2</strain>
    </source>
</reference>
<dbReference type="OrthoDB" id="1431247at2759"/>
<evidence type="ECO:0000256" key="5">
    <source>
        <dbReference type="RuleBase" id="RU003616"/>
    </source>
</evidence>
<evidence type="ECO:0000256" key="1">
    <source>
        <dbReference type="ARBA" id="ARBA00004162"/>
    </source>
</evidence>